<name>A0A1F2PIN7_9FIRM</name>
<dbReference type="AlphaFoldDB" id="A0A1F2PIN7"/>
<gene>
    <name evidence="1" type="ORF">ACWI_13900</name>
    <name evidence="2" type="ORF">LNN31_18155</name>
</gene>
<evidence type="ECO:0000313" key="4">
    <source>
        <dbReference type="Proteomes" id="UP001163550"/>
    </source>
</evidence>
<sequence length="49" mass="5664">MKMSKEDKIRILIDALDAVMVIPNHIEESVRDALRNALRTIEKQEEAND</sequence>
<dbReference type="EMBL" id="LKEU01000027">
    <property type="protein sequence ID" value="OFV70804.1"/>
    <property type="molecule type" value="Genomic_DNA"/>
</dbReference>
<dbReference type="STRING" id="52694.ACWI_13900"/>
<dbReference type="Proteomes" id="UP001163550">
    <property type="component" value="Chromosome"/>
</dbReference>
<evidence type="ECO:0000313" key="3">
    <source>
        <dbReference type="Proteomes" id="UP000176244"/>
    </source>
</evidence>
<evidence type="ECO:0000313" key="1">
    <source>
        <dbReference type="EMBL" id="OFV70804.1"/>
    </source>
</evidence>
<reference evidence="1 3" key="1">
    <citation type="submission" date="2015-09" db="EMBL/GenBank/DDBJ databases">
        <title>Genome sequence of Acetobacterium wieringae DSM 1911.</title>
        <authorList>
            <person name="Poehlein A."/>
            <person name="Bengelsdorf F.R."/>
            <person name="Schiel-Bengelsdorf B."/>
            <person name="Duerre P."/>
            <person name="Daniel R."/>
        </authorList>
    </citation>
    <scope>NUCLEOTIDE SEQUENCE [LARGE SCALE GENOMIC DNA]</scope>
    <source>
        <strain evidence="1 3">DSM 1911</strain>
    </source>
</reference>
<protein>
    <submittedName>
        <fullName evidence="1">Uncharacterized protein</fullName>
    </submittedName>
</protein>
<dbReference type="EMBL" id="CP087994">
    <property type="protein sequence ID" value="UYO62675.1"/>
    <property type="molecule type" value="Genomic_DNA"/>
</dbReference>
<dbReference type="Proteomes" id="UP000176244">
    <property type="component" value="Unassembled WGS sequence"/>
</dbReference>
<evidence type="ECO:0000313" key="2">
    <source>
        <dbReference type="EMBL" id="UYO62675.1"/>
    </source>
</evidence>
<proteinExistence type="predicted"/>
<organism evidence="1 3">
    <name type="scientific">Acetobacterium wieringae</name>
    <dbReference type="NCBI Taxonomy" id="52694"/>
    <lineage>
        <taxon>Bacteria</taxon>
        <taxon>Bacillati</taxon>
        <taxon>Bacillota</taxon>
        <taxon>Clostridia</taxon>
        <taxon>Eubacteriales</taxon>
        <taxon>Eubacteriaceae</taxon>
        <taxon>Acetobacterium</taxon>
    </lineage>
</organism>
<keyword evidence="4" id="KW-1185">Reference proteome</keyword>
<dbReference type="RefSeq" id="WP_175440916.1">
    <property type="nucleotide sequence ID" value="NZ_CABIIK010000017.1"/>
</dbReference>
<accession>A0A1F2PIN7</accession>
<reference evidence="2" key="2">
    <citation type="submission" date="2021-11" db="EMBL/GenBank/DDBJ databases">
        <title>Isoprene-degrading acetogen.</title>
        <authorList>
            <person name="Yang Y."/>
            <person name="Jin H."/>
            <person name="Yan J."/>
        </authorList>
    </citation>
    <scope>NUCLEOTIDE SEQUENCE</scope>
    <source>
        <strain evidence="2">Berkeley</strain>
    </source>
</reference>